<sequence length="103" mass="11260">SNAINVASHSSANVSFSISPASLVRLVATQVSPHSTPPLHPSRLRAFHDAFERRMLERLRGHWYPDFPAKGSGYRSLAIYDSKPDPVLADAASDAQIDNFGKD</sequence>
<evidence type="ECO:0000259" key="2">
    <source>
        <dbReference type="Pfam" id="PF07742"/>
    </source>
</evidence>
<feature type="domain" description="Anti-proliferative protein" evidence="2">
    <location>
        <begin position="37"/>
        <end position="98"/>
    </location>
</feature>
<dbReference type="GO" id="GO:0005737">
    <property type="term" value="C:cytoplasm"/>
    <property type="evidence" value="ECO:0007669"/>
    <property type="project" value="TreeGrafter"/>
</dbReference>
<dbReference type="Gene3D" id="3.90.640.90">
    <property type="entry name" value="Anti-proliferative protein, N-terminal domain"/>
    <property type="match status" value="1"/>
</dbReference>
<dbReference type="Pfam" id="PF07742">
    <property type="entry name" value="BTG"/>
    <property type="match status" value="1"/>
</dbReference>
<dbReference type="PANTHER" id="PTHR22978:SF22">
    <property type="entry name" value="BTG FAMILY PROTEIN"/>
    <property type="match status" value="1"/>
</dbReference>
<dbReference type="InterPro" id="IPR036054">
    <property type="entry name" value="BTG-like_sf"/>
</dbReference>
<dbReference type="SUPFAM" id="SSF160696">
    <property type="entry name" value="BTG domain-like"/>
    <property type="match status" value="1"/>
</dbReference>
<name>A0AAD5T1B4_9FUNG</name>
<evidence type="ECO:0000313" key="3">
    <source>
        <dbReference type="EMBL" id="KAJ3124194.1"/>
    </source>
</evidence>
<accession>A0AAD5T1B4</accession>
<dbReference type="InterPro" id="IPR002087">
    <property type="entry name" value="Anti_prolifrtn"/>
</dbReference>
<comment type="similarity">
    <text evidence="1">Belongs to the BTG family.</text>
</comment>
<dbReference type="GO" id="GO:0005634">
    <property type="term" value="C:nucleus"/>
    <property type="evidence" value="ECO:0007669"/>
    <property type="project" value="TreeGrafter"/>
</dbReference>
<dbReference type="EMBL" id="JADGJH010000688">
    <property type="protein sequence ID" value="KAJ3124194.1"/>
    <property type="molecule type" value="Genomic_DNA"/>
</dbReference>
<feature type="non-terminal residue" evidence="3">
    <location>
        <position position="103"/>
    </location>
</feature>
<gene>
    <name evidence="3" type="ORF">HK100_011322</name>
</gene>
<proteinExistence type="inferred from homology"/>
<dbReference type="AlphaFoldDB" id="A0AAD5T1B4"/>
<organism evidence="3 4">
    <name type="scientific">Physocladia obscura</name>
    <dbReference type="NCBI Taxonomy" id="109957"/>
    <lineage>
        <taxon>Eukaryota</taxon>
        <taxon>Fungi</taxon>
        <taxon>Fungi incertae sedis</taxon>
        <taxon>Chytridiomycota</taxon>
        <taxon>Chytridiomycota incertae sedis</taxon>
        <taxon>Chytridiomycetes</taxon>
        <taxon>Chytridiales</taxon>
        <taxon>Chytriomycetaceae</taxon>
        <taxon>Physocladia</taxon>
    </lineage>
</organism>
<dbReference type="PANTHER" id="PTHR22978">
    <property type="entry name" value="B-CELL TRANSLOCATION GENE"/>
    <property type="match status" value="1"/>
</dbReference>
<evidence type="ECO:0000313" key="4">
    <source>
        <dbReference type="Proteomes" id="UP001211907"/>
    </source>
</evidence>
<reference evidence="3" key="1">
    <citation type="submission" date="2020-05" db="EMBL/GenBank/DDBJ databases">
        <title>Phylogenomic resolution of chytrid fungi.</title>
        <authorList>
            <person name="Stajich J.E."/>
            <person name="Amses K."/>
            <person name="Simmons R."/>
            <person name="Seto K."/>
            <person name="Myers J."/>
            <person name="Bonds A."/>
            <person name="Quandt C.A."/>
            <person name="Barry K."/>
            <person name="Liu P."/>
            <person name="Grigoriev I."/>
            <person name="Longcore J.E."/>
            <person name="James T.Y."/>
        </authorList>
    </citation>
    <scope>NUCLEOTIDE SEQUENCE</scope>
    <source>
        <strain evidence="3">JEL0513</strain>
    </source>
</reference>
<keyword evidence="4" id="KW-1185">Reference proteome</keyword>
<protein>
    <recommendedName>
        <fullName evidence="2">Anti-proliferative protein domain-containing protein</fullName>
    </recommendedName>
</protein>
<dbReference type="InterPro" id="IPR033332">
    <property type="entry name" value="BTG"/>
</dbReference>
<dbReference type="Proteomes" id="UP001211907">
    <property type="component" value="Unassembled WGS sequence"/>
</dbReference>
<comment type="caution">
    <text evidence="3">The sequence shown here is derived from an EMBL/GenBank/DDBJ whole genome shotgun (WGS) entry which is preliminary data.</text>
</comment>
<evidence type="ECO:0000256" key="1">
    <source>
        <dbReference type="ARBA" id="ARBA00007989"/>
    </source>
</evidence>